<evidence type="ECO:0000313" key="2">
    <source>
        <dbReference type="Proteomes" id="UP000007819"/>
    </source>
</evidence>
<accession>A0A8R2NU59</accession>
<reference evidence="1" key="2">
    <citation type="submission" date="2022-06" db="UniProtKB">
        <authorList>
            <consortium name="EnsemblMetazoa"/>
        </authorList>
    </citation>
    <scope>IDENTIFICATION</scope>
</reference>
<dbReference type="KEGG" id="api:103310214"/>
<name>A0A8R2NU59_ACYPI</name>
<dbReference type="Proteomes" id="UP000007819">
    <property type="component" value="Unassembled WGS sequence"/>
</dbReference>
<protein>
    <submittedName>
        <fullName evidence="1">Uncharacterized protein</fullName>
    </submittedName>
</protein>
<dbReference type="EnsemblMetazoa" id="XM_029492596.1">
    <property type="protein sequence ID" value="XP_029348456.1"/>
    <property type="gene ID" value="LOC103310214"/>
</dbReference>
<dbReference type="AlphaFoldDB" id="A0A8R2NU59"/>
<keyword evidence="2" id="KW-1185">Reference proteome</keyword>
<dbReference type="RefSeq" id="XP_029348456.1">
    <property type="nucleotide sequence ID" value="XM_029492596.1"/>
</dbReference>
<proteinExistence type="predicted"/>
<dbReference type="GeneID" id="103310214"/>
<sequence>MYSRYIRILLKTDTGTFTTFYYGFDEYFLETTSVCNVNIVREKVLNTDVTMIEVPVSIDYASNNNVMNETNISSEDHTTYLRQDCMTPFSTETEGIITNIYIF</sequence>
<evidence type="ECO:0000313" key="1">
    <source>
        <dbReference type="EnsemblMetazoa" id="XP_029348456.1"/>
    </source>
</evidence>
<reference evidence="2" key="1">
    <citation type="submission" date="2010-06" db="EMBL/GenBank/DDBJ databases">
        <authorList>
            <person name="Jiang H."/>
            <person name="Abraham K."/>
            <person name="Ali S."/>
            <person name="Alsbrooks S.L."/>
            <person name="Anim B.N."/>
            <person name="Anosike U.S."/>
            <person name="Attaway T."/>
            <person name="Bandaranaike D.P."/>
            <person name="Battles P.K."/>
            <person name="Bell S.N."/>
            <person name="Bell A.V."/>
            <person name="Beltran B."/>
            <person name="Bickham C."/>
            <person name="Bustamante Y."/>
            <person name="Caleb T."/>
            <person name="Canada A."/>
            <person name="Cardenas V."/>
            <person name="Carter K."/>
            <person name="Chacko J."/>
            <person name="Chandrabose M.N."/>
            <person name="Chavez D."/>
            <person name="Chavez A."/>
            <person name="Chen L."/>
            <person name="Chu H.-S."/>
            <person name="Claassen K.J."/>
            <person name="Cockrell R."/>
            <person name="Collins M."/>
            <person name="Cooper J.A."/>
            <person name="Cree A."/>
            <person name="Curry S.M."/>
            <person name="Da Y."/>
            <person name="Dao M.D."/>
            <person name="Das B."/>
            <person name="Davila M.-L."/>
            <person name="Davy-Carroll L."/>
            <person name="Denson S."/>
            <person name="Dinh H."/>
            <person name="Ebong V.E."/>
            <person name="Edwards J.R."/>
            <person name="Egan A."/>
            <person name="El-Daye J."/>
            <person name="Escobedo L."/>
            <person name="Fernandez S."/>
            <person name="Fernando P.R."/>
            <person name="Flagg N."/>
            <person name="Forbes L.D."/>
            <person name="Fowler R.G."/>
            <person name="Fu Q."/>
            <person name="Gabisi R.A."/>
            <person name="Ganer J."/>
            <person name="Garbino Pronczuk A."/>
            <person name="Garcia R.M."/>
            <person name="Garner T."/>
            <person name="Garrett T.E."/>
            <person name="Gonzalez D.A."/>
            <person name="Hamid H."/>
            <person name="Hawkins E.S."/>
            <person name="Hirani K."/>
            <person name="Hogues M.E."/>
            <person name="Hollins B."/>
            <person name="Hsiao C.-H."/>
            <person name="Jabil R."/>
            <person name="James M.L."/>
            <person name="Jhangiani S.N."/>
            <person name="Johnson B."/>
            <person name="Johnson Q."/>
            <person name="Joshi V."/>
            <person name="Kalu J.B."/>
            <person name="Kam C."/>
            <person name="Kashfia A."/>
            <person name="Keebler J."/>
            <person name="Kisamo H."/>
            <person name="Kovar C.L."/>
            <person name="Lago L.A."/>
            <person name="Lai C.-Y."/>
            <person name="Laidlaw J."/>
            <person name="Lara F."/>
            <person name="Le T.-K."/>
            <person name="Lee S.L."/>
            <person name="Legall F.H."/>
            <person name="Lemon S.J."/>
            <person name="Lewis L.R."/>
            <person name="Li B."/>
            <person name="Liu Y."/>
            <person name="Liu Y.-S."/>
            <person name="Lopez J."/>
            <person name="Lozado R.J."/>
            <person name="Lu J."/>
            <person name="Madu R.C."/>
            <person name="Maheshwari M."/>
            <person name="Maheshwari R."/>
            <person name="Malloy K."/>
            <person name="Martinez E."/>
            <person name="Mathew T."/>
            <person name="Mercado I.C."/>
            <person name="Mercado C."/>
            <person name="Meyer B."/>
            <person name="Montgomery K."/>
            <person name="Morgan M.B."/>
            <person name="Munidasa M."/>
            <person name="Nazareth L.V."/>
            <person name="Nelson J."/>
            <person name="Ng B.M."/>
            <person name="Nguyen N.B."/>
            <person name="Nguyen P.Q."/>
            <person name="Nguyen T."/>
            <person name="Obregon M."/>
            <person name="Okwuonu G.O."/>
            <person name="Onwere C.G."/>
            <person name="Orozco G."/>
            <person name="Parra A."/>
            <person name="Patel S."/>
            <person name="Patil S."/>
            <person name="Perez A."/>
            <person name="Perez Y."/>
            <person name="Pham C."/>
            <person name="Primus E.L."/>
            <person name="Pu L.-L."/>
            <person name="Puazo M."/>
            <person name="Qin X."/>
            <person name="Quiroz J.B."/>
            <person name="Reese J."/>
            <person name="Richards S."/>
            <person name="Rives C.M."/>
            <person name="Robberts R."/>
            <person name="Ruiz S.J."/>
            <person name="Ruiz M.J."/>
            <person name="Santibanez J."/>
            <person name="Schneider B.W."/>
            <person name="Sisson I."/>
            <person name="Smith M."/>
            <person name="Sodergren E."/>
            <person name="Song X.-Z."/>
            <person name="Song B.B."/>
            <person name="Summersgill H."/>
            <person name="Thelus R."/>
            <person name="Thornton R.D."/>
            <person name="Trejos Z.Y."/>
            <person name="Usmani K."/>
            <person name="Vattathil S."/>
            <person name="Villasana D."/>
            <person name="Walker D.L."/>
            <person name="Wang S."/>
            <person name="Wang K."/>
            <person name="White C.S."/>
            <person name="Williams A.C."/>
            <person name="Williamson J."/>
            <person name="Wilson K."/>
            <person name="Woghiren I.O."/>
            <person name="Woodworth J.R."/>
            <person name="Worley K.C."/>
            <person name="Wright R.A."/>
            <person name="Wu W."/>
            <person name="Young L."/>
            <person name="Zhang L."/>
            <person name="Zhang J."/>
            <person name="Zhu Y."/>
            <person name="Muzny D.M."/>
            <person name="Weinstock G."/>
            <person name="Gibbs R.A."/>
        </authorList>
    </citation>
    <scope>NUCLEOTIDE SEQUENCE [LARGE SCALE GENOMIC DNA]</scope>
    <source>
        <strain evidence="2">LSR1</strain>
    </source>
</reference>
<organism evidence="1 2">
    <name type="scientific">Acyrthosiphon pisum</name>
    <name type="common">Pea aphid</name>
    <dbReference type="NCBI Taxonomy" id="7029"/>
    <lineage>
        <taxon>Eukaryota</taxon>
        <taxon>Metazoa</taxon>
        <taxon>Ecdysozoa</taxon>
        <taxon>Arthropoda</taxon>
        <taxon>Hexapoda</taxon>
        <taxon>Insecta</taxon>
        <taxon>Pterygota</taxon>
        <taxon>Neoptera</taxon>
        <taxon>Paraneoptera</taxon>
        <taxon>Hemiptera</taxon>
        <taxon>Sternorrhyncha</taxon>
        <taxon>Aphidomorpha</taxon>
        <taxon>Aphidoidea</taxon>
        <taxon>Aphididae</taxon>
        <taxon>Macrosiphini</taxon>
        <taxon>Acyrthosiphon</taxon>
    </lineage>
</organism>